<gene>
    <name evidence="5" type="ORF">mPipKuh1_008952</name>
</gene>
<dbReference type="GO" id="GO:0006729">
    <property type="term" value="P:tetrahydrobiopterin biosynthetic process"/>
    <property type="evidence" value="ECO:0007669"/>
    <property type="project" value="TreeGrafter"/>
</dbReference>
<proteinExistence type="inferred from homology"/>
<keyword evidence="3" id="KW-0521">NADP</keyword>
<keyword evidence="4" id="KW-0560">Oxidoreductase</keyword>
<dbReference type="GO" id="GO:0070402">
    <property type="term" value="F:NADPH binding"/>
    <property type="evidence" value="ECO:0007669"/>
    <property type="project" value="TreeGrafter"/>
</dbReference>
<protein>
    <submittedName>
        <fullName evidence="5">Uncharacterized protein</fullName>
    </submittedName>
</protein>
<sequence length="288" mass="31963">MRWEVVHLCVPIPAYIRWVSSLGDVSQSIQTASKAEHHNRAIWRPWMERNKGNFSQFCLDDLETADESCPSLLLAEPSTADHLSKARVRGPAGGTGWLQWRARRSRLLLGAGVPDQDWWVARIDVAENKEASASVGVRMTDPFTEQADQVTIEIGKLLGEETMDAILRVAGGWAGGNAKSKSLFKNCDLMWKQSMWTSTISATWPPAPPGRRPPDLGGCQGLLGRDSGDDRLQHGICQSLVEKNSCMPPGLRHHSAPHYPRHPNEQEVHARGRLRLLDFLGVPHGDHP</sequence>
<comment type="caution">
    <text evidence="5">The sequence shown here is derived from an EMBL/GenBank/DDBJ whole genome shotgun (WGS) entry which is preliminary data.</text>
</comment>
<evidence type="ECO:0000313" key="6">
    <source>
        <dbReference type="Proteomes" id="UP000558488"/>
    </source>
</evidence>
<evidence type="ECO:0000256" key="3">
    <source>
        <dbReference type="ARBA" id="ARBA00022857"/>
    </source>
</evidence>
<organism evidence="5 6">
    <name type="scientific">Pipistrellus kuhlii</name>
    <name type="common">Kuhl's pipistrelle</name>
    <dbReference type="NCBI Taxonomy" id="59472"/>
    <lineage>
        <taxon>Eukaryota</taxon>
        <taxon>Metazoa</taxon>
        <taxon>Chordata</taxon>
        <taxon>Craniata</taxon>
        <taxon>Vertebrata</taxon>
        <taxon>Euteleostomi</taxon>
        <taxon>Mammalia</taxon>
        <taxon>Eutheria</taxon>
        <taxon>Laurasiatheria</taxon>
        <taxon>Chiroptera</taxon>
        <taxon>Yangochiroptera</taxon>
        <taxon>Vespertilionidae</taxon>
        <taxon>Pipistrellus</taxon>
    </lineage>
</organism>
<evidence type="ECO:0000256" key="1">
    <source>
        <dbReference type="ARBA" id="ARBA00006484"/>
    </source>
</evidence>
<dbReference type="Gene3D" id="3.40.50.720">
    <property type="entry name" value="NAD(P)-binding Rossmann-like Domain"/>
    <property type="match status" value="1"/>
</dbReference>
<evidence type="ECO:0000256" key="4">
    <source>
        <dbReference type="ARBA" id="ARBA00023002"/>
    </source>
</evidence>
<name>A0A7J8A8V6_PIPKU</name>
<keyword evidence="6" id="KW-1185">Reference proteome</keyword>
<dbReference type="GO" id="GO:0004155">
    <property type="term" value="F:6,7-dihydropteridine reductase activity"/>
    <property type="evidence" value="ECO:0007669"/>
    <property type="project" value="TreeGrafter"/>
</dbReference>
<dbReference type="PANTHER" id="PTHR15104:SF0">
    <property type="entry name" value="DIHYDROPTERIDINE REDUCTASE"/>
    <property type="match status" value="1"/>
</dbReference>
<dbReference type="GO" id="GO:0006559">
    <property type="term" value="P:L-phenylalanine catabolic process"/>
    <property type="evidence" value="ECO:0007669"/>
    <property type="project" value="TreeGrafter"/>
</dbReference>
<comment type="similarity">
    <text evidence="1">Belongs to the short-chain dehydrogenases/reductases (SDR) family.</text>
</comment>
<accession>A0A7J8A8V6</accession>
<evidence type="ECO:0000256" key="2">
    <source>
        <dbReference type="ARBA" id="ARBA00011738"/>
    </source>
</evidence>
<dbReference type="PANTHER" id="PTHR15104">
    <property type="entry name" value="DIHYDROPTERIDINE REDUCTASE"/>
    <property type="match status" value="1"/>
</dbReference>
<dbReference type="Proteomes" id="UP000558488">
    <property type="component" value="Unassembled WGS sequence"/>
</dbReference>
<dbReference type="AlphaFoldDB" id="A0A7J8A8V6"/>
<dbReference type="GO" id="GO:0070404">
    <property type="term" value="F:NADH binding"/>
    <property type="evidence" value="ECO:0007669"/>
    <property type="project" value="TreeGrafter"/>
</dbReference>
<comment type="subunit">
    <text evidence="2">Homodimer.</text>
</comment>
<evidence type="ECO:0000313" key="5">
    <source>
        <dbReference type="EMBL" id="KAF6382596.1"/>
    </source>
</evidence>
<dbReference type="GO" id="GO:0005737">
    <property type="term" value="C:cytoplasm"/>
    <property type="evidence" value="ECO:0007669"/>
    <property type="project" value="TreeGrafter"/>
</dbReference>
<reference evidence="5 6" key="1">
    <citation type="journal article" date="2020" name="Nature">
        <title>Six reference-quality genomes reveal evolution of bat adaptations.</title>
        <authorList>
            <person name="Jebb D."/>
            <person name="Huang Z."/>
            <person name="Pippel M."/>
            <person name="Hughes G.M."/>
            <person name="Lavrichenko K."/>
            <person name="Devanna P."/>
            <person name="Winkler S."/>
            <person name="Jermiin L.S."/>
            <person name="Skirmuntt E.C."/>
            <person name="Katzourakis A."/>
            <person name="Burkitt-Gray L."/>
            <person name="Ray D.A."/>
            <person name="Sullivan K.A.M."/>
            <person name="Roscito J.G."/>
            <person name="Kirilenko B.M."/>
            <person name="Davalos L.M."/>
            <person name="Corthals A.P."/>
            <person name="Power M.L."/>
            <person name="Jones G."/>
            <person name="Ransome R.D."/>
            <person name="Dechmann D.K.N."/>
            <person name="Locatelli A.G."/>
            <person name="Puechmaille S.J."/>
            <person name="Fedrigo O."/>
            <person name="Jarvis E.D."/>
            <person name="Hiller M."/>
            <person name="Vernes S.C."/>
            <person name="Myers E.W."/>
            <person name="Teeling E.C."/>
        </authorList>
    </citation>
    <scope>NUCLEOTIDE SEQUENCE [LARGE SCALE GENOMIC DNA]</scope>
    <source>
        <strain evidence="5">MPipKuh1</strain>
        <tissue evidence="5">Flight muscle</tissue>
    </source>
</reference>
<dbReference type="EMBL" id="JACAGB010000002">
    <property type="protein sequence ID" value="KAF6382596.1"/>
    <property type="molecule type" value="Genomic_DNA"/>
</dbReference>